<dbReference type="AlphaFoldDB" id="W8F2E1"/>
<dbReference type="HOGENOM" id="CLU_174611_2_1_10"/>
<dbReference type="InterPro" id="IPR010035">
    <property type="entry name" value="Thi_S"/>
</dbReference>
<dbReference type="CDD" id="cd00565">
    <property type="entry name" value="Ubl_ThiS"/>
    <property type="match status" value="1"/>
</dbReference>
<dbReference type="NCBIfam" id="TIGR01683">
    <property type="entry name" value="thiS"/>
    <property type="match status" value="1"/>
</dbReference>
<dbReference type="RefSeq" id="WP_044003605.1">
    <property type="nucleotide sequence ID" value="NZ_CP007145.1"/>
</dbReference>
<dbReference type="Proteomes" id="UP000019423">
    <property type="component" value="Chromosome"/>
</dbReference>
<dbReference type="PANTHER" id="PTHR34472:SF1">
    <property type="entry name" value="SULFUR CARRIER PROTEIN THIS"/>
    <property type="match status" value="1"/>
</dbReference>
<gene>
    <name evidence="1" type="ORF">Hsw_3964</name>
</gene>
<name>W8F2E1_9BACT</name>
<dbReference type="STRING" id="1227739.Hsw_3964"/>
<dbReference type="Pfam" id="PF02597">
    <property type="entry name" value="ThiS"/>
    <property type="match status" value="1"/>
</dbReference>
<proteinExistence type="predicted"/>
<dbReference type="EMBL" id="CP007145">
    <property type="protein sequence ID" value="AHJ99559.1"/>
    <property type="molecule type" value="Genomic_DNA"/>
</dbReference>
<dbReference type="OrthoDB" id="1525151at2"/>
<protein>
    <recommendedName>
        <fullName evidence="3">Thiamine biosynthesis protein ThiS</fullName>
    </recommendedName>
</protein>
<dbReference type="eggNOG" id="COG2104">
    <property type="taxonomic scope" value="Bacteria"/>
</dbReference>
<sequence length="68" mass="7272">MTVFVNDTPHEAPGPAPTLAAALSPLHLDGQRGIAVAVNDTVVPRPDWPTHTLQRQDRILIIRATQGG</sequence>
<dbReference type="KEGG" id="hsw:Hsw_3964"/>
<dbReference type="InterPro" id="IPR003749">
    <property type="entry name" value="ThiS/MoaD-like"/>
</dbReference>
<evidence type="ECO:0008006" key="3">
    <source>
        <dbReference type="Google" id="ProtNLM"/>
    </source>
</evidence>
<dbReference type="Gene3D" id="3.10.20.30">
    <property type="match status" value="1"/>
</dbReference>
<dbReference type="InterPro" id="IPR012675">
    <property type="entry name" value="Beta-grasp_dom_sf"/>
</dbReference>
<organism evidence="1 2">
    <name type="scientific">Hymenobacter swuensis DY53</name>
    <dbReference type="NCBI Taxonomy" id="1227739"/>
    <lineage>
        <taxon>Bacteria</taxon>
        <taxon>Pseudomonadati</taxon>
        <taxon>Bacteroidota</taxon>
        <taxon>Cytophagia</taxon>
        <taxon>Cytophagales</taxon>
        <taxon>Hymenobacteraceae</taxon>
        <taxon>Hymenobacter</taxon>
    </lineage>
</organism>
<dbReference type="SUPFAM" id="SSF54285">
    <property type="entry name" value="MoaD/ThiS"/>
    <property type="match status" value="1"/>
</dbReference>
<evidence type="ECO:0000313" key="1">
    <source>
        <dbReference type="EMBL" id="AHJ99559.1"/>
    </source>
</evidence>
<dbReference type="PATRIC" id="fig|1227739.3.peg.4114"/>
<reference evidence="1 2" key="1">
    <citation type="submission" date="2014-01" db="EMBL/GenBank/DDBJ databases">
        <title>Complete genome sequence of ionizing-radiation resistance bacterium Hymenobacter swuensis DY53.</title>
        <authorList>
            <person name="Jung J.-H."/>
            <person name="Jeong S.-W."/>
            <person name="Joe M.-H."/>
            <person name="Cho y.-j."/>
            <person name="Kim M.-K."/>
            <person name="Lim S.-Y."/>
        </authorList>
    </citation>
    <scope>NUCLEOTIDE SEQUENCE [LARGE SCALE GENOMIC DNA]</scope>
    <source>
        <strain evidence="1 2">DY53</strain>
    </source>
</reference>
<keyword evidence="2" id="KW-1185">Reference proteome</keyword>
<dbReference type="InterPro" id="IPR016155">
    <property type="entry name" value="Mopterin_synth/thiamin_S_b"/>
</dbReference>
<dbReference type="PANTHER" id="PTHR34472">
    <property type="entry name" value="SULFUR CARRIER PROTEIN THIS"/>
    <property type="match status" value="1"/>
</dbReference>
<evidence type="ECO:0000313" key="2">
    <source>
        <dbReference type="Proteomes" id="UP000019423"/>
    </source>
</evidence>
<accession>W8F2E1</accession>